<gene>
    <name evidence="2" type="ORF">HNR07_006305</name>
</gene>
<dbReference type="EMBL" id="JACHDO010000001">
    <property type="protein sequence ID" value="MBB5495168.1"/>
    <property type="molecule type" value="Genomic_DNA"/>
</dbReference>
<evidence type="ECO:0000313" key="2">
    <source>
        <dbReference type="EMBL" id="MBB5495168.1"/>
    </source>
</evidence>
<reference evidence="2 3" key="1">
    <citation type="submission" date="2020-08" db="EMBL/GenBank/DDBJ databases">
        <title>Sequencing the genomes of 1000 actinobacteria strains.</title>
        <authorList>
            <person name="Klenk H.-P."/>
        </authorList>
    </citation>
    <scope>NUCLEOTIDE SEQUENCE [LARGE SCALE GENOMIC DNA]</scope>
    <source>
        <strain evidence="2 3">DSM 44598</strain>
    </source>
</reference>
<keyword evidence="3" id="KW-1185">Reference proteome</keyword>
<protein>
    <submittedName>
        <fullName evidence="2">Uncharacterized protein</fullName>
    </submittedName>
</protein>
<comment type="caution">
    <text evidence="2">The sequence shown here is derived from an EMBL/GenBank/DDBJ whole genome shotgun (WGS) entry which is preliminary data.</text>
</comment>
<keyword evidence="1" id="KW-0812">Transmembrane</keyword>
<proteinExistence type="predicted"/>
<dbReference type="AlphaFoldDB" id="A0A840WYB1"/>
<sequence>MEIAFVILIFVGLLLMGLAAGFLLAISIGIRRRDHRGSYRSLREEGDDSALSRSSRAFLGLHFRDQQRDLPVQSRTPTAV</sequence>
<keyword evidence="1" id="KW-0472">Membrane</keyword>
<dbReference type="Proteomes" id="UP000579647">
    <property type="component" value="Unassembled WGS sequence"/>
</dbReference>
<organism evidence="2 3">
    <name type="scientific">Nocardiopsis metallicus</name>
    <dbReference type="NCBI Taxonomy" id="179819"/>
    <lineage>
        <taxon>Bacteria</taxon>
        <taxon>Bacillati</taxon>
        <taxon>Actinomycetota</taxon>
        <taxon>Actinomycetes</taxon>
        <taxon>Streptosporangiales</taxon>
        <taxon>Nocardiopsidaceae</taxon>
        <taxon>Nocardiopsis</taxon>
    </lineage>
</organism>
<keyword evidence="1" id="KW-1133">Transmembrane helix</keyword>
<name>A0A840WYB1_9ACTN</name>
<feature type="transmembrane region" description="Helical" evidence="1">
    <location>
        <begin position="6"/>
        <end position="30"/>
    </location>
</feature>
<evidence type="ECO:0000256" key="1">
    <source>
        <dbReference type="SAM" id="Phobius"/>
    </source>
</evidence>
<dbReference type="RefSeq" id="WP_017580563.1">
    <property type="nucleotide sequence ID" value="NZ_BAAAKM010000040.1"/>
</dbReference>
<accession>A0A840WYB1</accession>
<evidence type="ECO:0000313" key="3">
    <source>
        <dbReference type="Proteomes" id="UP000579647"/>
    </source>
</evidence>